<proteinExistence type="predicted"/>
<evidence type="ECO:0000256" key="1">
    <source>
        <dbReference type="SAM" id="MobiDB-lite"/>
    </source>
</evidence>
<protein>
    <submittedName>
        <fullName evidence="2">Uncharacterized protein</fullName>
    </submittedName>
</protein>
<accession>A0AAP0E645</accession>
<feature type="region of interest" description="Disordered" evidence="1">
    <location>
        <begin position="160"/>
        <end position="184"/>
    </location>
</feature>
<keyword evidence="3" id="KW-1185">Reference proteome</keyword>
<evidence type="ECO:0000313" key="2">
    <source>
        <dbReference type="EMBL" id="KAK9087311.1"/>
    </source>
</evidence>
<gene>
    <name evidence="2" type="ORF">Syun_029705</name>
</gene>
<dbReference type="EMBL" id="JBBNAF010000013">
    <property type="protein sequence ID" value="KAK9087311.1"/>
    <property type="molecule type" value="Genomic_DNA"/>
</dbReference>
<comment type="caution">
    <text evidence="2">The sequence shown here is derived from an EMBL/GenBank/DDBJ whole genome shotgun (WGS) entry which is preliminary data.</text>
</comment>
<dbReference type="Proteomes" id="UP001420932">
    <property type="component" value="Unassembled WGS sequence"/>
</dbReference>
<evidence type="ECO:0000313" key="3">
    <source>
        <dbReference type="Proteomes" id="UP001420932"/>
    </source>
</evidence>
<reference evidence="2 3" key="1">
    <citation type="submission" date="2024-01" db="EMBL/GenBank/DDBJ databases">
        <title>Genome assemblies of Stephania.</title>
        <authorList>
            <person name="Yang L."/>
        </authorList>
    </citation>
    <scope>NUCLEOTIDE SEQUENCE [LARGE SCALE GENOMIC DNA]</scope>
    <source>
        <strain evidence="2">YNDBR</strain>
        <tissue evidence="2">Leaf</tissue>
    </source>
</reference>
<name>A0AAP0E645_9MAGN</name>
<sequence length="214" mass="22985">MKNSPKVVLTNHALKELVPCHIPDRGCDLFQRGKLVILSKHKLKTLKVGMRPKWKGNMKVEEIDKERTLKIQNGKGPVLMLSRQNLKRANLAPNGAPSLPLGRIWPRVLTVSGVAPRPPPSRVFYGSGGPSSIGSHHCSSPMMATADCVTFTGDAVVAPPLSAGPRAPRRTTNRPSRAPGIPLWPSGTSLAKSGILNLQDPGLCWVDSSFSGVP</sequence>
<dbReference type="AlphaFoldDB" id="A0AAP0E645"/>
<organism evidence="2 3">
    <name type="scientific">Stephania yunnanensis</name>
    <dbReference type="NCBI Taxonomy" id="152371"/>
    <lineage>
        <taxon>Eukaryota</taxon>
        <taxon>Viridiplantae</taxon>
        <taxon>Streptophyta</taxon>
        <taxon>Embryophyta</taxon>
        <taxon>Tracheophyta</taxon>
        <taxon>Spermatophyta</taxon>
        <taxon>Magnoliopsida</taxon>
        <taxon>Ranunculales</taxon>
        <taxon>Menispermaceae</taxon>
        <taxon>Menispermoideae</taxon>
        <taxon>Cissampelideae</taxon>
        <taxon>Stephania</taxon>
    </lineage>
</organism>